<gene>
    <name evidence="1" type="ORF">F8237_01700</name>
</gene>
<organism evidence="1 2">
    <name type="scientific">Bradyrhizobium betae</name>
    <dbReference type="NCBI Taxonomy" id="244734"/>
    <lineage>
        <taxon>Bacteria</taxon>
        <taxon>Pseudomonadati</taxon>
        <taxon>Pseudomonadota</taxon>
        <taxon>Alphaproteobacteria</taxon>
        <taxon>Hyphomicrobiales</taxon>
        <taxon>Nitrobacteraceae</taxon>
        <taxon>Bradyrhizobium</taxon>
    </lineage>
</organism>
<sequence>MLKFALHASLIGAAIAVYAVWIRPKIRNLPHIREMYDQADGLWQRMLVWVRVQWDGIVAAVLMIWPQLPDILQQLSGADMSALIPTETTKVINQVIGLILIVLRVLNLKATNNITK</sequence>
<accession>A0A5P6NZ57</accession>
<evidence type="ECO:0000313" key="2">
    <source>
        <dbReference type="Proteomes" id="UP000325641"/>
    </source>
</evidence>
<dbReference type="EMBL" id="CP044543">
    <property type="protein sequence ID" value="QFI71196.1"/>
    <property type="molecule type" value="Genomic_DNA"/>
</dbReference>
<dbReference type="AlphaFoldDB" id="A0A5P6NZ57"/>
<dbReference type="KEGG" id="bbet:F8237_01700"/>
<dbReference type="RefSeq" id="WP_151642106.1">
    <property type="nucleotide sequence ID" value="NZ_CP044543.1"/>
</dbReference>
<dbReference type="Proteomes" id="UP000325641">
    <property type="component" value="Chromosome"/>
</dbReference>
<reference evidence="2" key="1">
    <citation type="submission" date="2019-10" db="EMBL/GenBank/DDBJ databases">
        <title>Complete Genome Sequence of Bradyrhizobium betae type strain PL7HG1T.</title>
        <authorList>
            <person name="Bromfield E.S.P."/>
            <person name="Cloutier S."/>
        </authorList>
    </citation>
    <scope>NUCLEOTIDE SEQUENCE [LARGE SCALE GENOMIC DNA]</scope>
    <source>
        <strain evidence="2">PL7HG1</strain>
    </source>
</reference>
<evidence type="ECO:0000313" key="1">
    <source>
        <dbReference type="EMBL" id="QFI71196.1"/>
    </source>
</evidence>
<protein>
    <submittedName>
        <fullName evidence="1">Uncharacterized protein</fullName>
    </submittedName>
</protein>
<name>A0A5P6NZ57_9BRAD</name>
<proteinExistence type="predicted"/>